<sequence length="205" mass="20562">MTPRRSGLRILGYACVTATLTFTGVSALQAVVNPPLKQLEQLWPPQEGAPSAPPATSAAEDAGNGHMAPTSEGDSPAAQLPWWACDPGCSQPAAAPSGHADGAAAGPGSSRDERSHEKSDVDQGLTSRGGAGPTARPEPRAQDGDSAGKPAPPPSGRDDGSTEEATRPDDKGVSRAPSGKPLQGQGSQGEGSQGQGSQGQPDSSR</sequence>
<protein>
    <submittedName>
        <fullName evidence="3">Uncharacterized protein</fullName>
    </submittedName>
</protein>
<accession>A0ABP5NUK7</accession>
<evidence type="ECO:0000256" key="1">
    <source>
        <dbReference type="SAM" id="MobiDB-lite"/>
    </source>
</evidence>
<reference evidence="4" key="1">
    <citation type="journal article" date="2019" name="Int. J. Syst. Evol. Microbiol.">
        <title>The Global Catalogue of Microorganisms (GCM) 10K type strain sequencing project: providing services to taxonomists for standard genome sequencing and annotation.</title>
        <authorList>
            <consortium name="The Broad Institute Genomics Platform"/>
            <consortium name="The Broad Institute Genome Sequencing Center for Infectious Disease"/>
            <person name="Wu L."/>
            <person name="Ma J."/>
        </authorList>
    </citation>
    <scope>NUCLEOTIDE SEQUENCE [LARGE SCALE GENOMIC DNA]</scope>
    <source>
        <strain evidence="4">JCM 16034</strain>
    </source>
</reference>
<evidence type="ECO:0000313" key="3">
    <source>
        <dbReference type="EMBL" id="GAA2202326.1"/>
    </source>
</evidence>
<name>A0ABP5NUK7_9MICC</name>
<keyword evidence="2" id="KW-0732">Signal</keyword>
<feature type="compositionally biased region" description="Gly residues" evidence="1">
    <location>
        <begin position="186"/>
        <end position="197"/>
    </location>
</feature>
<keyword evidence="4" id="KW-1185">Reference proteome</keyword>
<gene>
    <name evidence="3" type="ORF">GCM10009849_30300</name>
</gene>
<feature type="compositionally biased region" description="Basic and acidic residues" evidence="1">
    <location>
        <begin position="156"/>
        <end position="173"/>
    </location>
</feature>
<dbReference type="EMBL" id="BAAAQW010000010">
    <property type="protein sequence ID" value="GAA2202326.1"/>
    <property type="molecule type" value="Genomic_DNA"/>
</dbReference>
<feature type="compositionally biased region" description="Low complexity" evidence="1">
    <location>
        <begin position="92"/>
        <end position="109"/>
    </location>
</feature>
<organism evidence="3 4">
    <name type="scientific">Sinomonas flava</name>
    <dbReference type="NCBI Taxonomy" id="496857"/>
    <lineage>
        <taxon>Bacteria</taxon>
        <taxon>Bacillati</taxon>
        <taxon>Actinomycetota</taxon>
        <taxon>Actinomycetes</taxon>
        <taxon>Micrococcales</taxon>
        <taxon>Micrococcaceae</taxon>
        <taxon>Sinomonas</taxon>
    </lineage>
</organism>
<dbReference type="Proteomes" id="UP001500432">
    <property type="component" value="Unassembled WGS sequence"/>
</dbReference>
<feature type="region of interest" description="Disordered" evidence="1">
    <location>
        <begin position="43"/>
        <end position="205"/>
    </location>
</feature>
<comment type="caution">
    <text evidence="3">The sequence shown here is derived from an EMBL/GenBank/DDBJ whole genome shotgun (WGS) entry which is preliminary data.</text>
</comment>
<feature type="compositionally biased region" description="Basic and acidic residues" evidence="1">
    <location>
        <begin position="110"/>
        <end position="121"/>
    </location>
</feature>
<evidence type="ECO:0000256" key="2">
    <source>
        <dbReference type="SAM" id="SignalP"/>
    </source>
</evidence>
<feature type="signal peptide" evidence="2">
    <location>
        <begin position="1"/>
        <end position="27"/>
    </location>
</feature>
<proteinExistence type="predicted"/>
<feature type="chain" id="PRO_5045987009" evidence="2">
    <location>
        <begin position="28"/>
        <end position="205"/>
    </location>
</feature>
<evidence type="ECO:0000313" key="4">
    <source>
        <dbReference type="Proteomes" id="UP001500432"/>
    </source>
</evidence>